<evidence type="ECO:0000256" key="11">
    <source>
        <dbReference type="SAM" id="Phobius"/>
    </source>
</evidence>
<dbReference type="SMART" id="SM00398">
    <property type="entry name" value="HMG"/>
    <property type="match status" value="1"/>
</dbReference>
<dbReference type="Pfam" id="PF06733">
    <property type="entry name" value="DEAD_2"/>
    <property type="match status" value="1"/>
</dbReference>
<dbReference type="Gene3D" id="1.10.30.10">
    <property type="entry name" value="High mobility group box domain"/>
    <property type="match status" value="1"/>
</dbReference>
<evidence type="ECO:0000256" key="1">
    <source>
        <dbReference type="ARBA" id="ARBA00022723"/>
    </source>
</evidence>
<evidence type="ECO:0000256" key="7">
    <source>
        <dbReference type="ARBA" id="ARBA00023014"/>
    </source>
</evidence>
<keyword evidence="11" id="KW-0472">Membrane</keyword>
<keyword evidence="7" id="KW-0411">Iron-sulfur</keyword>
<feature type="compositionally biased region" description="Acidic residues" evidence="10">
    <location>
        <begin position="1367"/>
        <end position="1382"/>
    </location>
</feature>
<keyword evidence="6" id="KW-0408">Iron</keyword>
<keyword evidence="9" id="KW-0539">Nucleus</keyword>
<feature type="compositionally biased region" description="Low complexity" evidence="10">
    <location>
        <begin position="135"/>
        <end position="145"/>
    </location>
</feature>
<evidence type="ECO:0000256" key="9">
    <source>
        <dbReference type="PROSITE-ProRule" id="PRU00267"/>
    </source>
</evidence>
<evidence type="ECO:0000256" key="4">
    <source>
        <dbReference type="ARBA" id="ARBA00022806"/>
    </source>
</evidence>
<feature type="compositionally biased region" description="Polar residues" evidence="10">
    <location>
        <begin position="1228"/>
        <end position="1238"/>
    </location>
</feature>
<keyword evidence="5" id="KW-0067">ATP-binding</keyword>
<dbReference type="SUPFAM" id="SSF52540">
    <property type="entry name" value="P-loop containing nucleoside triphosphate hydrolases"/>
    <property type="match status" value="2"/>
</dbReference>
<keyword evidence="15" id="KW-1185">Reference proteome</keyword>
<dbReference type="SMART" id="SM00491">
    <property type="entry name" value="HELICc2"/>
    <property type="match status" value="1"/>
</dbReference>
<proteinExistence type="predicted"/>
<keyword evidence="9" id="KW-0238">DNA-binding</keyword>
<comment type="caution">
    <text evidence="14">The sequence shown here is derived from an EMBL/GenBank/DDBJ whole genome shotgun (WGS) entry which is preliminary data.</text>
</comment>
<evidence type="ECO:0000256" key="10">
    <source>
        <dbReference type="SAM" id="MobiDB-lite"/>
    </source>
</evidence>
<keyword evidence="1" id="KW-0479">Metal-binding</keyword>
<feature type="compositionally biased region" description="Basic and acidic residues" evidence="10">
    <location>
        <begin position="1314"/>
        <end position="1348"/>
    </location>
</feature>
<dbReference type="PANTHER" id="PTHR11472">
    <property type="entry name" value="DNA REPAIR DEAD HELICASE RAD3/XP-D SUBFAMILY MEMBER"/>
    <property type="match status" value="1"/>
</dbReference>
<accession>A0ABR0DLZ5</accession>
<dbReference type="PROSITE" id="PS00690">
    <property type="entry name" value="DEAH_ATP_HELICASE"/>
    <property type="match status" value="1"/>
</dbReference>
<dbReference type="InterPro" id="IPR009071">
    <property type="entry name" value="HMG_box_dom"/>
</dbReference>
<feature type="domain" description="Helicase ATP-binding" evidence="13">
    <location>
        <begin position="34"/>
        <end position="367"/>
    </location>
</feature>
<dbReference type="Pfam" id="PF00505">
    <property type="entry name" value="HMG_box"/>
    <property type="match status" value="1"/>
</dbReference>
<keyword evidence="3" id="KW-0378">Hydrolase</keyword>
<dbReference type="PANTHER" id="PTHR11472:SF47">
    <property type="entry name" value="FANCONI ANEMIA GROUP J PROTEIN"/>
    <property type="match status" value="1"/>
</dbReference>
<dbReference type="InterPro" id="IPR027417">
    <property type="entry name" value="P-loop_NTPase"/>
</dbReference>
<evidence type="ECO:0008006" key="16">
    <source>
        <dbReference type="Google" id="ProtNLM"/>
    </source>
</evidence>
<reference evidence="14 15" key="1">
    <citation type="journal article" date="2023" name="bioRxiv">
        <title>Genome report: Whole genome sequence and annotation of Penstemon davidsonii.</title>
        <authorList>
            <person name="Ostevik K.L."/>
            <person name="Alabady M."/>
            <person name="Zhang M."/>
            <person name="Rausher M.D."/>
        </authorList>
    </citation>
    <scope>NUCLEOTIDE SEQUENCE [LARGE SCALE GENOMIC DNA]</scope>
    <source>
        <strain evidence="14">DNT005</strain>
        <tissue evidence="14">Whole leaf</tissue>
    </source>
</reference>
<evidence type="ECO:0000259" key="12">
    <source>
        <dbReference type="PROSITE" id="PS50118"/>
    </source>
</evidence>
<evidence type="ECO:0000256" key="8">
    <source>
        <dbReference type="ARBA" id="ARBA00023235"/>
    </source>
</evidence>
<dbReference type="InterPro" id="IPR006554">
    <property type="entry name" value="Helicase-like_DEXD_c2"/>
</dbReference>
<keyword evidence="2" id="KW-0547">Nucleotide-binding</keyword>
<feature type="domain" description="HMG box" evidence="12">
    <location>
        <begin position="1279"/>
        <end position="1348"/>
    </location>
</feature>
<dbReference type="SUPFAM" id="SSF47095">
    <property type="entry name" value="HMG-box"/>
    <property type="match status" value="1"/>
</dbReference>
<keyword evidence="8" id="KW-0413">Isomerase</keyword>
<dbReference type="SMART" id="SM00488">
    <property type="entry name" value="DEXDc2"/>
    <property type="match status" value="1"/>
</dbReference>
<dbReference type="InterPro" id="IPR045028">
    <property type="entry name" value="DinG/Rad3-like"/>
</dbReference>
<feature type="DNA-binding region" description="HMG box" evidence="9">
    <location>
        <begin position="1279"/>
        <end position="1348"/>
    </location>
</feature>
<name>A0ABR0DLZ5_9LAMI</name>
<organism evidence="14 15">
    <name type="scientific">Penstemon davidsonii</name>
    <dbReference type="NCBI Taxonomy" id="160366"/>
    <lineage>
        <taxon>Eukaryota</taxon>
        <taxon>Viridiplantae</taxon>
        <taxon>Streptophyta</taxon>
        <taxon>Embryophyta</taxon>
        <taxon>Tracheophyta</taxon>
        <taxon>Spermatophyta</taxon>
        <taxon>Magnoliopsida</taxon>
        <taxon>eudicotyledons</taxon>
        <taxon>Gunneridae</taxon>
        <taxon>Pentapetalae</taxon>
        <taxon>asterids</taxon>
        <taxon>lamiids</taxon>
        <taxon>Lamiales</taxon>
        <taxon>Plantaginaceae</taxon>
        <taxon>Cheloneae</taxon>
        <taxon>Penstemon</taxon>
    </lineage>
</organism>
<keyword evidence="4" id="KW-0347">Helicase</keyword>
<gene>
    <name evidence="14" type="ORF">RD792_000543</name>
</gene>
<feature type="region of interest" description="Disordered" evidence="10">
    <location>
        <begin position="1228"/>
        <end position="1284"/>
    </location>
</feature>
<feature type="region of interest" description="Disordered" evidence="10">
    <location>
        <begin position="120"/>
        <end position="150"/>
    </location>
</feature>
<keyword evidence="11" id="KW-1133">Transmembrane helix</keyword>
<evidence type="ECO:0000313" key="15">
    <source>
        <dbReference type="Proteomes" id="UP001291926"/>
    </source>
</evidence>
<feature type="region of interest" description="Disordered" evidence="10">
    <location>
        <begin position="1"/>
        <end position="26"/>
    </location>
</feature>
<feature type="transmembrane region" description="Helical" evidence="11">
    <location>
        <begin position="186"/>
        <end position="205"/>
    </location>
</feature>
<protein>
    <recommendedName>
        <fullName evidence="16">DNA helicase</fullName>
    </recommendedName>
</protein>
<dbReference type="PROSITE" id="PS51193">
    <property type="entry name" value="HELICASE_ATP_BIND_2"/>
    <property type="match status" value="1"/>
</dbReference>
<sequence length="1382" mass="154456">MEDSASPTTPSPTPSENLNPQKNTFNSKNAFHIGGIAVEFPYQPYGTQLAFMNRVISTLDRSQREGHCHALLESPTGTGKSLSLLCSALAWQQNQKQKNILANLTHSSLRANPEAITDPINHGGGFIPETQPSGNPATAPPVTTNPRKEKSRLAPTIFYVSDQGNITVQIHTCGEQIMSMNNGCLFAWKVTFVLCLFLLLTTMILNSSKLLLKNKEDACPEFKNVHKVKVHPSLQKGGCHEVHDIEDLVKIGQVVKARSMAQDAELVFCPYNYIINPIIRKAMEVDISGSIIIFDEAHNIEDITRDAGSVDLEEDVLLHLQTELGQLSLNDGMTYQPLFEMIQDVLSWIDRRKNTLEKREFQRYSHCWTGDKALKELQEANISHQSFSILQECAKKAIKAATEAELDVEHLTGMAANTLEGLFSSLNYFFSGNGGHTNDYQLALQRFVKKDEGGCINTFSLWCLNPAVVFKSIAELSQSVILTSGTLSPLNTFSSELGIQFGTSLEAPHVIDVDSQVWAAAIACGHGNYPLNASYKTADDYAFQDSIGKSLEEICMVVPGGCLVFFPSYKLLDKVSTRWQETGQWSRLNARKSLFVEPRGSNQDAFEPVLKGYYDSIRHGTKQVNGRKVRGKRLGIKNGVMLESPKDTKKEGAAFLAVCRGKVIVGIPFPNIYDIKVAQKKKFNDTYELSKNLLNGNEWYCQQAFRALNQATGRCIRHRFDYGAIIFLDERFHKDRNRAYISKWLRKSIRLYNCWEESLEGLKSFFRDVKDRIGTTANPSETPDIDYEDIKSVVKKSSTKKKNNKVIKSSYQQKAESKTIIASEKVAELTRSSIFVARHNSFSTQTRSEIVMLTNEKGSNVHREYIDLDCDSENHSRWLATPLVALPSDDDELTIVKETPGITCSIPLTTAEIFSKDSYSSPRTYHPSLARPQQYSPQPSILNLHSGPTKIMSSPLVTPERGLTAKVNSIEPEAESRSVNSHDLKRRKFTNQPSIGPLHSFNSPVVQIPDSFSPLASSVTTSDTNHKTEDIDYPKEFGKSKYFIPPSDSDGSIGHSGLNMDRRLQIFCSRCRNPLGLPESDLFIMCSTVSSSKVHLTTLWNKISETEALSTSSVDVLVSDTFSVDQRLCQTAREGASEQGIWCKEDGCVFNSVFCPFCIESNNCLGVQVVATDASNNKFQNKILFYLDRLEIKNTEESKHKVLCSHGDESSTLKDVSFSNIERFAYTSPSQDSQGWRNTKSRMKGGKSKASTSKRGDGRLAVKKQTKKEKQAAKDPNKPKRPPSAFFVFMEDFRKTYKEKHPNNKSVAAVGKAGGEKWKSLSDEEKAPYAAEAEKRKEEYEHKMDAYNKKLAGGDDDESDKSKSEVNDEDDECSEEEDEDDD</sequence>
<evidence type="ECO:0000259" key="13">
    <source>
        <dbReference type="PROSITE" id="PS51193"/>
    </source>
</evidence>
<dbReference type="Gene3D" id="3.40.50.300">
    <property type="entry name" value="P-loop containing nucleotide triphosphate hydrolases"/>
    <property type="match status" value="3"/>
</dbReference>
<dbReference type="PROSITE" id="PS50118">
    <property type="entry name" value="HMG_BOX_2"/>
    <property type="match status" value="1"/>
</dbReference>
<feature type="compositionally biased region" description="Basic and acidic residues" evidence="10">
    <location>
        <begin position="1268"/>
        <end position="1278"/>
    </location>
</feature>
<feature type="compositionally biased region" description="Polar residues" evidence="10">
    <location>
        <begin position="16"/>
        <end position="26"/>
    </location>
</feature>
<dbReference type="InterPro" id="IPR014013">
    <property type="entry name" value="Helic_SF1/SF2_ATP-bd_DinG/Rad3"/>
</dbReference>
<dbReference type="CDD" id="cd22005">
    <property type="entry name" value="HMG-box_AtHMGB1-like"/>
    <property type="match status" value="1"/>
</dbReference>
<dbReference type="InterPro" id="IPR036910">
    <property type="entry name" value="HMG_box_dom_sf"/>
</dbReference>
<keyword evidence="11" id="KW-0812">Transmembrane</keyword>
<dbReference type="InterPro" id="IPR010614">
    <property type="entry name" value="RAD3-like_helicase_DEAD"/>
</dbReference>
<dbReference type="EMBL" id="JAYDYQ010001087">
    <property type="protein sequence ID" value="KAK4489896.1"/>
    <property type="molecule type" value="Genomic_DNA"/>
</dbReference>
<evidence type="ECO:0000256" key="2">
    <source>
        <dbReference type="ARBA" id="ARBA00022741"/>
    </source>
</evidence>
<dbReference type="CDD" id="cd18788">
    <property type="entry name" value="SF2_C_XPD"/>
    <property type="match status" value="1"/>
</dbReference>
<evidence type="ECO:0000313" key="14">
    <source>
        <dbReference type="EMBL" id="KAK4489896.1"/>
    </source>
</evidence>
<dbReference type="InterPro" id="IPR002464">
    <property type="entry name" value="DNA/RNA_helicase_DEAH_CS"/>
</dbReference>
<evidence type="ECO:0000256" key="6">
    <source>
        <dbReference type="ARBA" id="ARBA00023004"/>
    </source>
</evidence>
<evidence type="ECO:0000256" key="3">
    <source>
        <dbReference type="ARBA" id="ARBA00022801"/>
    </source>
</evidence>
<dbReference type="Proteomes" id="UP001291926">
    <property type="component" value="Unassembled WGS sequence"/>
</dbReference>
<dbReference type="InterPro" id="IPR006555">
    <property type="entry name" value="ATP-dep_Helicase_C"/>
</dbReference>
<dbReference type="Pfam" id="PF13307">
    <property type="entry name" value="Helicase_C_2"/>
    <property type="match status" value="1"/>
</dbReference>
<feature type="region of interest" description="Disordered" evidence="10">
    <location>
        <begin position="1308"/>
        <end position="1382"/>
    </location>
</feature>
<evidence type="ECO:0000256" key="5">
    <source>
        <dbReference type="ARBA" id="ARBA00022840"/>
    </source>
</evidence>